<organism evidence="1 2">
    <name type="scientific">Lupinus luteus</name>
    <name type="common">European yellow lupine</name>
    <dbReference type="NCBI Taxonomy" id="3873"/>
    <lineage>
        <taxon>Eukaryota</taxon>
        <taxon>Viridiplantae</taxon>
        <taxon>Streptophyta</taxon>
        <taxon>Embryophyta</taxon>
        <taxon>Tracheophyta</taxon>
        <taxon>Spermatophyta</taxon>
        <taxon>Magnoliopsida</taxon>
        <taxon>eudicotyledons</taxon>
        <taxon>Gunneridae</taxon>
        <taxon>Pentapetalae</taxon>
        <taxon>rosids</taxon>
        <taxon>fabids</taxon>
        <taxon>Fabales</taxon>
        <taxon>Fabaceae</taxon>
        <taxon>Papilionoideae</taxon>
        <taxon>50 kb inversion clade</taxon>
        <taxon>genistoids sensu lato</taxon>
        <taxon>core genistoids</taxon>
        <taxon>Genisteae</taxon>
        <taxon>Lupinus</taxon>
    </lineage>
</organism>
<evidence type="ECO:0000313" key="1">
    <source>
        <dbReference type="EMBL" id="CAL0305053.1"/>
    </source>
</evidence>
<dbReference type="EMBL" id="CAXHTB010000004">
    <property type="protein sequence ID" value="CAL0305053.1"/>
    <property type="molecule type" value="Genomic_DNA"/>
</dbReference>
<dbReference type="Proteomes" id="UP001497480">
    <property type="component" value="Unassembled WGS sequence"/>
</dbReference>
<comment type="caution">
    <text evidence="1">The sequence shown here is derived from an EMBL/GenBank/DDBJ whole genome shotgun (WGS) entry which is preliminary data.</text>
</comment>
<dbReference type="AlphaFoldDB" id="A0AAV1W743"/>
<keyword evidence="2" id="KW-1185">Reference proteome</keyword>
<sequence>MGNCSTIPLPMEWASEDRGSETSDHEVFDDDELDHGLKKVEKERIFGSLRASSDANGKLKMMISKKELAEFLLQKHDIGAGNASVEQVLVRLINAKYLVNHHRPWKPVLQSIPELYKLHL</sequence>
<accession>A0AAV1W743</accession>
<gene>
    <name evidence="1" type="ORF">LLUT_LOCUS6113</name>
</gene>
<protein>
    <submittedName>
        <fullName evidence="1">Uncharacterized protein</fullName>
    </submittedName>
</protein>
<dbReference type="PANTHER" id="PTHR33647:SF10">
    <property type="entry name" value="DUF4228 DOMAIN-CONTAINING PROTEIN"/>
    <property type="match status" value="1"/>
</dbReference>
<dbReference type="PANTHER" id="PTHR33647">
    <property type="entry name" value="OS01G0793900 PROTEIN"/>
    <property type="match status" value="1"/>
</dbReference>
<name>A0AAV1W743_LUPLU</name>
<reference evidence="1 2" key="1">
    <citation type="submission" date="2024-03" db="EMBL/GenBank/DDBJ databases">
        <authorList>
            <person name="Martinez-Hernandez J."/>
        </authorList>
    </citation>
    <scope>NUCLEOTIDE SEQUENCE [LARGE SCALE GENOMIC DNA]</scope>
</reference>
<proteinExistence type="predicted"/>
<evidence type="ECO:0000313" key="2">
    <source>
        <dbReference type="Proteomes" id="UP001497480"/>
    </source>
</evidence>